<proteinExistence type="predicted"/>
<comment type="caution">
    <text evidence="2">The sequence shown here is derived from an EMBL/GenBank/DDBJ whole genome shotgun (WGS) entry which is preliminary data.</text>
</comment>
<reference evidence="2 3" key="1">
    <citation type="journal article" date="2021" name="bioRxiv">
        <title>Chromosome-scale and haplotype-resolved genome assembly of a tetraploid potato cultivar.</title>
        <authorList>
            <person name="Sun H."/>
            <person name="Jiao W.-B."/>
            <person name="Krause K."/>
            <person name="Campoy J.A."/>
            <person name="Goel M."/>
            <person name="Folz-Donahue K."/>
            <person name="Kukat C."/>
            <person name="Huettel B."/>
            <person name="Schneeberger K."/>
        </authorList>
    </citation>
    <scope>NUCLEOTIDE SEQUENCE [LARGE SCALE GENOMIC DNA]</scope>
    <source>
        <strain evidence="2">SolTubOtavaFocal</strain>
        <tissue evidence="2">Leaves</tissue>
    </source>
</reference>
<keyword evidence="3" id="KW-1185">Reference proteome</keyword>
<sequence>MLQLHVAAGTSVATAGNAATSDFTNAAIESQSSVNAGLSAGLISARRPTNDLSSVVRPATALASSGKPTSATSSDVRHISGKEELQLLKGSYKRRVTEALNALKTHQALKAHIRFHLV</sequence>
<gene>
    <name evidence="2" type="ORF">KY290_017812</name>
</gene>
<dbReference type="Proteomes" id="UP000826656">
    <property type="component" value="Unassembled WGS sequence"/>
</dbReference>
<evidence type="ECO:0000256" key="1">
    <source>
        <dbReference type="SAM" id="MobiDB-lite"/>
    </source>
</evidence>
<evidence type="ECO:0000313" key="2">
    <source>
        <dbReference type="EMBL" id="KAH0761739.1"/>
    </source>
</evidence>
<evidence type="ECO:0000313" key="3">
    <source>
        <dbReference type="Proteomes" id="UP000826656"/>
    </source>
</evidence>
<accession>A0ABQ7VDU4</accession>
<feature type="compositionally biased region" description="Polar residues" evidence="1">
    <location>
        <begin position="62"/>
        <end position="74"/>
    </location>
</feature>
<name>A0ABQ7VDU4_SOLTU</name>
<feature type="region of interest" description="Disordered" evidence="1">
    <location>
        <begin position="56"/>
        <end position="78"/>
    </location>
</feature>
<organism evidence="2 3">
    <name type="scientific">Solanum tuberosum</name>
    <name type="common">Potato</name>
    <dbReference type="NCBI Taxonomy" id="4113"/>
    <lineage>
        <taxon>Eukaryota</taxon>
        <taxon>Viridiplantae</taxon>
        <taxon>Streptophyta</taxon>
        <taxon>Embryophyta</taxon>
        <taxon>Tracheophyta</taxon>
        <taxon>Spermatophyta</taxon>
        <taxon>Magnoliopsida</taxon>
        <taxon>eudicotyledons</taxon>
        <taxon>Gunneridae</taxon>
        <taxon>Pentapetalae</taxon>
        <taxon>asterids</taxon>
        <taxon>lamiids</taxon>
        <taxon>Solanales</taxon>
        <taxon>Solanaceae</taxon>
        <taxon>Solanoideae</taxon>
        <taxon>Solaneae</taxon>
        <taxon>Solanum</taxon>
    </lineage>
</organism>
<dbReference type="EMBL" id="JAIVGD010000013">
    <property type="protein sequence ID" value="KAH0761739.1"/>
    <property type="molecule type" value="Genomic_DNA"/>
</dbReference>
<protein>
    <submittedName>
        <fullName evidence="2">Uncharacterized protein</fullName>
    </submittedName>
</protein>